<evidence type="ECO:0000256" key="1">
    <source>
        <dbReference type="SAM" id="MobiDB-lite"/>
    </source>
</evidence>
<dbReference type="AlphaFoldDB" id="A0AA40FP94"/>
<dbReference type="Proteomes" id="UP001177670">
    <property type="component" value="Unassembled WGS sequence"/>
</dbReference>
<feature type="region of interest" description="Disordered" evidence="1">
    <location>
        <begin position="1"/>
        <end position="29"/>
    </location>
</feature>
<evidence type="ECO:0000313" key="3">
    <source>
        <dbReference type="Proteomes" id="UP001177670"/>
    </source>
</evidence>
<organism evidence="2 3">
    <name type="scientific">Melipona bicolor</name>
    <dbReference type="NCBI Taxonomy" id="60889"/>
    <lineage>
        <taxon>Eukaryota</taxon>
        <taxon>Metazoa</taxon>
        <taxon>Ecdysozoa</taxon>
        <taxon>Arthropoda</taxon>
        <taxon>Hexapoda</taxon>
        <taxon>Insecta</taxon>
        <taxon>Pterygota</taxon>
        <taxon>Neoptera</taxon>
        <taxon>Endopterygota</taxon>
        <taxon>Hymenoptera</taxon>
        <taxon>Apocrita</taxon>
        <taxon>Aculeata</taxon>
        <taxon>Apoidea</taxon>
        <taxon>Anthophila</taxon>
        <taxon>Apidae</taxon>
        <taxon>Melipona</taxon>
    </lineage>
</organism>
<protein>
    <submittedName>
        <fullName evidence="2">Uncharacterized protein</fullName>
    </submittedName>
</protein>
<evidence type="ECO:0000313" key="2">
    <source>
        <dbReference type="EMBL" id="KAK1122475.1"/>
    </source>
</evidence>
<keyword evidence="3" id="KW-1185">Reference proteome</keyword>
<dbReference type="EMBL" id="JAHYIQ010000023">
    <property type="protein sequence ID" value="KAK1122475.1"/>
    <property type="molecule type" value="Genomic_DNA"/>
</dbReference>
<reference evidence="2" key="1">
    <citation type="submission" date="2021-10" db="EMBL/GenBank/DDBJ databases">
        <title>Melipona bicolor Genome sequencing and assembly.</title>
        <authorList>
            <person name="Araujo N.S."/>
            <person name="Arias M.C."/>
        </authorList>
    </citation>
    <scope>NUCLEOTIDE SEQUENCE</scope>
    <source>
        <strain evidence="2">USP_2M_L1-L4_2017</strain>
        <tissue evidence="2">Whole body</tissue>
    </source>
</reference>
<accession>A0AA40FP94</accession>
<gene>
    <name evidence="2" type="ORF">K0M31_009694</name>
</gene>
<sequence>MGGEGKAEREKERKREREREGGGERRAEEVGAVGWSSQTGYLCVEVAFCTCVTPPVVSAHGYTRRLPRMGVARKDACKFHASEAPGRWLPGNSQPANKLVNAFVRPLRATTTKAPHEEIHFRFVSECRALSRGVLLARNFLILGGQSNGGPGRSDLPPPPPSTT</sequence>
<name>A0AA40FP94_9HYME</name>
<proteinExistence type="predicted"/>
<comment type="caution">
    <text evidence="2">The sequence shown here is derived from an EMBL/GenBank/DDBJ whole genome shotgun (WGS) entry which is preliminary data.</text>
</comment>